<dbReference type="PANTHER" id="PTHR30537:SF74">
    <property type="entry name" value="HTH-TYPE TRANSCRIPTIONAL REGULATOR TRPI"/>
    <property type="match status" value="1"/>
</dbReference>
<comment type="similarity">
    <text evidence="1">Belongs to the LysR transcriptional regulatory family.</text>
</comment>
<feature type="domain" description="HTH lysR-type" evidence="5">
    <location>
        <begin position="6"/>
        <end position="63"/>
    </location>
</feature>
<evidence type="ECO:0000259" key="5">
    <source>
        <dbReference type="PROSITE" id="PS50931"/>
    </source>
</evidence>
<dbReference type="Pfam" id="PF03466">
    <property type="entry name" value="LysR_substrate"/>
    <property type="match status" value="1"/>
</dbReference>
<dbReference type="PROSITE" id="PS50931">
    <property type="entry name" value="HTH_LYSR"/>
    <property type="match status" value="1"/>
</dbReference>
<comment type="caution">
    <text evidence="6">The sequence shown here is derived from an EMBL/GenBank/DDBJ whole genome shotgun (WGS) entry which is preliminary data.</text>
</comment>
<proteinExistence type="inferred from homology"/>
<evidence type="ECO:0000256" key="4">
    <source>
        <dbReference type="ARBA" id="ARBA00023163"/>
    </source>
</evidence>
<protein>
    <submittedName>
        <fullName evidence="6">LysR substrate-binding domain-containing protein</fullName>
    </submittedName>
</protein>
<evidence type="ECO:0000256" key="3">
    <source>
        <dbReference type="ARBA" id="ARBA00023125"/>
    </source>
</evidence>
<dbReference type="InterPro" id="IPR005119">
    <property type="entry name" value="LysR_subst-bd"/>
</dbReference>
<evidence type="ECO:0000256" key="2">
    <source>
        <dbReference type="ARBA" id="ARBA00023015"/>
    </source>
</evidence>
<dbReference type="Gene3D" id="3.40.190.10">
    <property type="entry name" value="Periplasmic binding protein-like II"/>
    <property type="match status" value="2"/>
</dbReference>
<organism evidence="6 7">
    <name type="scientific">Marinomonas sargassi</name>
    <dbReference type="NCBI Taxonomy" id="2984494"/>
    <lineage>
        <taxon>Bacteria</taxon>
        <taxon>Pseudomonadati</taxon>
        <taxon>Pseudomonadota</taxon>
        <taxon>Gammaproteobacteria</taxon>
        <taxon>Oceanospirillales</taxon>
        <taxon>Oceanospirillaceae</taxon>
        <taxon>Marinomonas</taxon>
    </lineage>
</organism>
<keyword evidence="3" id="KW-0238">DNA-binding</keyword>
<evidence type="ECO:0000313" key="7">
    <source>
        <dbReference type="Proteomes" id="UP001209713"/>
    </source>
</evidence>
<keyword evidence="2" id="KW-0805">Transcription regulation</keyword>
<dbReference type="InterPro" id="IPR000847">
    <property type="entry name" value="LysR_HTH_N"/>
</dbReference>
<dbReference type="InterPro" id="IPR036388">
    <property type="entry name" value="WH-like_DNA-bd_sf"/>
</dbReference>
<dbReference type="InterPro" id="IPR036390">
    <property type="entry name" value="WH_DNA-bd_sf"/>
</dbReference>
<dbReference type="PANTHER" id="PTHR30537">
    <property type="entry name" value="HTH-TYPE TRANSCRIPTIONAL REGULATOR"/>
    <property type="match status" value="1"/>
</dbReference>
<accession>A0ABT2YUL3</accession>
<dbReference type="Proteomes" id="UP001209713">
    <property type="component" value="Unassembled WGS sequence"/>
</dbReference>
<dbReference type="SUPFAM" id="SSF53850">
    <property type="entry name" value="Periplasmic binding protein-like II"/>
    <property type="match status" value="1"/>
</dbReference>
<dbReference type="SUPFAM" id="SSF46785">
    <property type="entry name" value="Winged helix' DNA-binding domain"/>
    <property type="match status" value="1"/>
</dbReference>
<dbReference type="RefSeq" id="WP_263530950.1">
    <property type="nucleotide sequence ID" value="NZ_JAOVZB010000005.1"/>
</dbReference>
<keyword evidence="7" id="KW-1185">Reference proteome</keyword>
<dbReference type="CDD" id="cd08432">
    <property type="entry name" value="PBP2_GcdR_TrpI_HvrB_AmpR_like"/>
    <property type="match status" value="1"/>
</dbReference>
<evidence type="ECO:0000256" key="1">
    <source>
        <dbReference type="ARBA" id="ARBA00009437"/>
    </source>
</evidence>
<dbReference type="PRINTS" id="PR00039">
    <property type="entry name" value="HTHLYSR"/>
</dbReference>
<dbReference type="EMBL" id="JAOVZB010000005">
    <property type="protein sequence ID" value="MCV2403572.1"/>
    <property type="molecule type" value="Genomic_DNA"/>
</dbReference>
<dbReference type="Pfam" id="PF00126">
    <property type="entry name" value="HTH_1"/>
    <property type="match status" value="1"/>
</dbReference>
<reference evidence="6 7" key="1">
    <citation type="submission" date="2022-10" db="EMBL/GenBank/DDBJ databases">
        <title>Marinomonas transparenta sp. nov. and Marinomonas sargassi sp. nov., isolated from marine alga (Sargassum natans (L.) Gaillon).</title>
        <authorList>
            <person name="Wang Y."/>
        </authorList>
    </citation>
    <scope>NUCLEOTIDE SEQUENCE [LARGE SCALE GENOMIC DNA]</scope>
    <source>
        <strain evidence="6 7">C2222</strain>
    </source>
</reference>
<evidence type="ECO:0000313" key="6">
    <source>
        <dbReference type="EMBL" id="MCV2403572.1"/>
    </source>
</evidence>
<dbReference type="InterPro" id="IPR058163">
    <property type="entry name" value="LysR-type_TF_proteobact-type"/>
</dbReference>
<dbReference type="Gene3D" id="1.10.10.10">
    <property type="entry name" value="Winged helix-like DNA-binding domain superfamily/Winged helix DNA-binding domain"/>
    <property type="match status" value="1"/>
</dbReference>
<gene>
    <name evidence="6" type="ORF">OFY17_11885</name>
</gene>
<name>A0ABT2YUL3_9GAMM</name>
<keyword evidence="4" id="KW-0804">Transcription</keyword>
<sequence>MLKKLPPLQTLQTFSVVASLGSFTSASKELNLSQSAVSRQIQQLEQYFGKPLFQRNSRTLVLTDQGTALLPVVEQTISSFMGSLEASMTKVMNINIRMAPTIARRWFFPLLKGLNEYLPDVNVNVDTAWHLEPQFALGNLDIMIVYGNGHWPGMEVIPILEEVITPVCAPDFDLLQNNKLTFESLANAVLLHSNPRHSDWQLWLQSQNLYDFTPYKHQTFDTQDLSLTLAAHGQGVAIGDLNLIKQDLKKKTLIRPFEQSIKTGYGYYAIYPSRPANILKVTPFIEWLKEARAQLQGTQAAKLSYA</sequence>